<evidence type="ECO:0000259" key="11">
    <source>
        <dbReference type="PROSITE" id="PS50249"/>
    </source>
</evidence>
<evidence type="ECO:0000256" key="10">
    <source>
        <dbReference type="SAM" id="MobiDB-lite"/>
    </source>
</evidence>
<feature type="domain" description="MPN" evidence="11">
    <location>
        <begin position="3516"/>
        <end position="3647"/>
    </location>
</feature>
<dbReference type="SUPFAM" id="SSF51294">
    <property type="entry name" value="Hedgehog/intein (Hint) domain"/>
    <property type="match status" value="3"/>
</dbReference>
<dbReference type="FunFam" id="3.40.140.10:FF:000002">
    <property type="entry name" value="Pre-mRNA-processing-splicing factor 8"/>
    <property type="match status" value="1"/>
</dbReference>
<feature type="compositionally biased region" description="Basic and acidic residues" evidence="10">
    <location>
        <begin position="80"/>
        <end position="90"/>
    </location>
</feature>
<keyword evidence="14" id="KW-1185">Reference proteome</keyword>
<dbReference type="InterPro" id="IPR027652">
    <property type="entry name" value="PRP8"/>
</dbReference>
<keyword evidence="2" id="KW-0507">mRNA processing</keyword>
<dbReference type="EMBL" id="JAQMWT010000695">
    <property type="protein sequence ID" value="KAJ8598088.1"/>
    <property type="molecule type" value="Genomic_DNA"/>
</dbReference>
<dbReference type="GO" id="GO:0005682">
    <property type="term" value="C:U5 snRNP"/>
    <property type="evidence" value="ECO:0007669"/>
    <property type="project" value="TreeGrafter"/>
</dbReference>
<dbReference type="InterPro" id="IPR012984">
    <property type="entry name" value="PROCT"/>
</dbReference>
<reference evidence="13" key="1">
    <citation type="submission" date="2023-01" db="EMBL/GenBank/DDBJ databases">
        <title>Metagenome sequencing of chrysophaentin producing Chrysophaeum taylorii.</title>
        <authorList>
            <person name="Davison J."/>
            <person name="Bewley C."/>
        </authorList>
    </citation>
    <scope>NUCLEOTIDE SEQUENCE</scope>
    <source>
        <strain evidence="13">NIES-1699</strain>
    </source>
</reference>
<dbReference type="GO" id="GO:0030620">
    <property type="term" value="F:U2 snRNA binding"/>
    <property type="evidence" value="ECO:0007669"/>
    <property type="project" value="TreeGrafter"/>
</dbReference>
<dbReference type="InterPro" id="IPR019580">
    <property type="entry name" value="Prp8_U6-snRNA-bd"/>
</dbReference>
<dbReference type="PANTHER" id="PTHR11140:SF0">
    <property type="entry name" value="PRE-MRNA-PROCESSING-SPLICING FACTOR 8"/>
    <property type="match status" value="1"/>
</dbReference>
<dbReference type="InterPro" id="IPR012337">
    <property type="entry name" value="RNaseH-like_sf"/>
</dbReference>
<dbReference type="PROSITE" id="PS50249">
    <property type="entry name" value="MPN"/>
    <property type="match status" value="1"/>
</dbReference>
<dbReference type="GO" id="GO:0097157">
    <property type="term" value="F:pre-mRNA intronic binding"/>
    <property type="evidence" value="ECO:0007669"/>
    <property type="project" value="TreeGrafter"/>
</dbReference>
<comment type="caution">
    <text evidence="13">The sequence shown here is derived from an EMBL/GenBank/DDBJ whole genome shotgun (WGS) entry which is preliminary data.</text>
</comment>
<dbReference type="FunFam" id="3.90.1570.40:FF:000001">
    <property type="entry name" value="Pre-mRNA-processing-splicing factor 8"/>
    <property type="match status" value="1"/>
</dbReference>
<dbReference type="Pfam" id="PF08083">
    <property type="entry name" value="PROCN"/>
    <property type="match status" value="2"/>
</dbReference>
<dbReference type="GO" id="GO:0000244">
    <property type="term" value="P:spliceosomal tri-snRNP complex assembly"/>
    <property type="evidence" value="ECO:0007669"/>
    <property type="project" value="TreeGrafter"/>
</dbReference>
<dbReference type="GO" id="GO:0017070">
    <property type="term" value="F:U6 snRNA binding"/>
    <property type="evidence" value="ECO:0007669"/>
    <property type="project" value="InterPro"/>
</dbReference>
<dbReference type="InterPro" id="IPR012591">
    <property type="entry name" value="PRO8NT"/>
</dbReference>
<dbReference type="GO" id="GO:0071013">
    <property type="term" value="C:catalytic step 2 spliceosome"/>
    <property type="evidence" value="ECO:0007669"/>
    <property type="project" value="TreeGrafter"/>
</dbReference>
<evidence type="ECO:0000256" key="1">
    <source>
        <dbReference type="ARBA" id="ARBA00004123"/>
    </source>
</evidence>
<dbReference type="Pfam" id="PF08084">
    <property type="entry name" value="PROCT"/>
    <property type="match status" value="1"/>
</dbReference>
<dbReference type="PROSITE" id="PS50819">
    <property type="entry name" value="INTEIN_ENDONUCLEASE"/>
    <property type="match status" value="2"/>
</dbReference>
<dbReference type="Gene3D" id="2.170.16.10">
    <property type="entry name" value="Hedgehog/Intein (Hint) domain"/>
    <property type="match status" value="4"/>
</dbReference>
<dbReference type="Proteomes" id="UP001230188">
    <property type="component" value="Unassembled WGS sequence"/>
</dbReference>
<dbReference type="InterPro" id="IPR019582">
    <property type="entry name" value="RRM_spliceosomal_PrP8"/>
</dbReference>
<gene>
    <name evidence="13" type="ORF">CTAYLR_005562</name>
</gene>
<dbReference type="GO" id="GO:0016539">
    <property type="term" value="P:intein-mediated protein splicing"/>
    <property type="evidence" value="ECO:0007669"/>
    <property type="project" value="InterPro"/>
</dbReference>
<dbReference type="Gene3D" id="3.10.28.10">
    <property type="entry name" value="Homing endonucleases"/>
    <property type="match status" value="3"/>
</dbReference>
<evidence type="ECO:0000256" key="7">
    <source>
        <dbReference type="ARBA" id="ARBA00023187"/>
    </source>
</evidence>
<keyword evidence="9" id="KW-0687">Ribonucleoprotein</keyword>
<keyword evidence="7" id="KW-0508">mRNA splicing</keyword>
<evidence type="ECO:0000313" key="13">
    <source>
        <dbReference type="EMBL" id="KAJ8598088.1"/>
    </source>
</evidence>
<feature type="region of interest" description="Disordered" evidence="10">
    <location>
        <begin position="1"/>
        <end position="90"/>
    </location>
</feature>
<dbReference type="InterPro" id="IPR000555">
    <property type="entry name" value="JAMM/MPN+_dom"/>
</dbReference>
<dbReference type="Pfam" id="PF05203">
    <property type="entry name" value="Hom_end_hint"/>
    <property type="match status" value="1"/>
</dbReference>
<sequence length="3748" mass="427709">MDPRGVPPRGIPPPPPGMPPPPPPGMVMWGPPGMLMPPPPPGGRPRGPVGTSNDNDDDDFDEHNGRKAKKKKVEPPPPRGDNKKVEEKSRKWANLQAKRFGERRKFGYVDTYKEEMPAEHVRKIIKDHGDMSSKKFKHDKRVYLGALKYVPHAVYKLLENVPMPWEQVRNVSVLYHVTGAISFVNEIPFVVEPIYTAQWGTMWIMMRREKRDRRHFKRMRFPPFDDEEPPLDYGDNILDVEPLEAINMELDPEDDEAVYDWFYDANPLVHTPFRPSLKTWALTVPIMATLYRLGGQLLSDLLDKNYFHLFDKSSFFTAKALNMAIPGGPKFEPLFRDYVDDDDWNEFNDINKIIIRHQIRTEYRVQFPYLYNSRPRAVKLAPYHTPPLYYVKPEDPDLPAFYFDQIINPMSAFRSRRAKTDDDNDSDEEVVLPETINPFLADTPLYTDATAGGITLYWAPRPFNMRRGRTRRAYDIPLVNAWFKERCPPDHPVKVRVSYQKLLKCWVLNELHKKKPKAINRKHLFRSLKATKFFQSTELDWVEVGLQVCRQGYNMLNLLIHRKNLNYLHLDYNFNLKPVKTLTTKERKKSRFGNAFHLCREILRLTKLVVDSVVQYRLGNVDAFQLADGLQYIFAHVGQLTGMYRYKYRLMRQVRMCKDLKHLIYYRFNSGPVGKGPGCGFWAPGWRVWLFFMRGIVPLLERWLGNLLARQFEGRHTKGIAKTVTKQRVESHFDLELRAAVMHDILDMMPEGVKANKSRTILQHLSEAWRCFAPDTPVRMADGTVKCAGDIAVGDRVLGMKGDALRVNHTVAGRDAMYQITLEDGGACSELGFVCNSRHELVLTRSDLGSAVTVDDENRVITVSYLALVKYAGPVETIAVHLGRAARTFSFNASSNIMDDSRTILVGNKYPSRAAALAAANRFAKTKGREAVLWSVGVDDFLEYSRCHRSRVEKLRMVRSDAIESFPGAQERKETPEVSPRGADALVATQTNPVCSRKNVAIHQVDLDDVIRRYAPSLSSGASAGDVLYLLGLHIMAKTRSEGSMLFLNGTGEHAILDYLDAVAPRLGLSVTVQNGDDVGKETRAVAFERDCDFASNNDGPENPLLSIFEELGYLDDDDDDVSREELKLTLLTQPAHLRRMLLAGLIDGDCGSSEYCKHCRAPVSYRFAVHAHPRVDLIRDIARSLGLSCYARRRGNRDPTDPSKPLACHQIVSGTGLEHIPCKEILLKPHSVSCSERRDRKYVRFTVGKVSDDGAYAGFQLDGSPLFLLANFVVVHNCWKANIPWKVPGLPAPIENMILRYVKAKADWWTNIAHYNRERIKRGATVDKTVCKKNLGRLTRLWLKAEQERQHNYLKDGPYVSAEEAVAIYTTTVHWLESRKFSPIPFPPLSYKHDTKLLILALERLKENYGVNTRLNQNQREELGLIEQAYDNPHEALSRIKRHLLTQRAFKEVGIEFMDLYSHLIPVYEVEPLEKITDAYLDQYVWYEADKRHLFPNWVKPSDSEAPPLLVYKWCQGVNNLEEIWDTASSECVVMFESKLEKVYEKIDLTLLNRLLRLIVDHNIADYMTAKNNISISYKDMMHTNSYGLVRGLQFASFIFQFYGLVIDLLILGLTRASEIAGPPQLPNEYLSFKDDATETRHPIRLYTRYVDQIYVLLRFDAEDARDLIQRFLTEHPDPNNENIVGYNNKKCWPRDQRMRLMKHDVNLGRATFWDVKNRLPRSITTVEWENSFCSVYSKDNPNLLFNMCGFEVRIKPKCRMHLETLAHRDGVWNLQNDSTKEMTAQAFLRVDEQSLRTFENRVRQVLMSSGSTTFTKIANKWNTALIGLMTYFREAVVNTQEMLDLLVKCENKIQTRIKIGLNSKMPSRFPPVVFYTPKELGGLGMLSMGHVLIPQSDLRYSKQTDQGVTHFRSGMSHEEDQIIPNLFRYIQPWESEFIDSQRVWAEYALKRQEANAQNRRLTLEDLEDSWDRGLPRINTLFQKDRHTLAYDKGWRVRTDFKQYQILRQNPFWWTHCLARGTRVLRADGREIAVEDVAVGDLLMGDDCFLSDGVTPNPGYKPRDDSKLYKVSYKHSGIRQLEESFTVTPAHEITVMASRMSPFIYETQEGTPRWQVIYVTRGLERKRDNVTMNIVKNNQETYETKEAALAAGRAFLFAVEMEDKSKGVKRKVQLGWDQGAERYKLYAAEAPGRDTVSKHFKVASSNIQFFDKESCFESRDACVAEANRLLQIHLNDKNVLQDGDLVDITVHEFIQLPKYVQERFLLVRAPVLYTQFEDGKELPIDPYYLGLWLGGGNGGQGVRPDVLCGEDHHDTIEWLYKYGDRIGLVVEEGPSCVAAGEIPETESVDLRVEEAAQELKSKSRFEVTRERFVRPGSNVVRTKVMMATSKMVEKKLIKKKMVTVYFRDGPTGNPLTEYLKRFETSTSHTPNATYIPDEYMYASVESRRSLLAGLIDSNGLMTGQNCSDSAPYSFSQSVTHNGRLFQDALKLARSLGLGNCLVSRGTKRVDLLGRGSTKTDDYFFSTSFSGFGEEKLPVTMAKEKVASRRLRVGRRFEIASVPNGPWNGFTLDGNQRFLLADFTITHNSRHDGKLWNLNNYRTDMIQALGGVEGILEHTLFKGTYFPTWEGLFWEKACFSADTRLLRADGSAVFAAGVHQHDRLMGDDGTARTVEAVVTGVSQLYEIEFAYSHGDPLVVTGNHILCLRACSRASLSRLKERKAWIVHWFDGESCRSKHFADLKNVDSELVQNRSRKLDGVLADTTNADTTDSAATSKSFRCLTSEEASSKQAARAFMHSVESNELNEAVYEVTVEDFLRLPEACQRLFVLYRAPSLALNSDVDPGLLPIEPRYLGLWLGNGERGNIGIRCEPDDSEVVAYLEEHAERLGLTVAIAAGNVFRTVTATTLEESDFMLQAFRSLDLVPSGDARESQNAENIPREFLFASEDARLQLLAGLVDSDGVYLDGSYQFCFTQPEGWCERFLHDVEFLCRSLGFDVTAGITMDLCQVFDQELDALEIENVQKETIHPRKSYKMNSSCADILLFAAYKWQVAKPSLLHDNKDAYDGTTSSKYWIDVQLRWGDFDSHDIERYARAKFLDYTTDNMSIYPSPTGSLVAIDLAYNLYSGYGSWFPGCKPLMQQAMAKIIKANPAMYVLRERIRKGLQLYSSEPTEPYLSSQNYGELFSNQIIWFVDDTNVYRVTIHKTFEGNLTTKPINGAIFIFNPRTGQLFLKIIHTSVWAGQKRLGQLAKWKTAEEVAALIRSLPVEEQPKQIIVTRKGMLDPLEVHMLDFPNIVIKGSELQLPFQACLKVEKFGDLILKATEPQMVLFNIYDDWLKTISSYTAFSRLILILRALHVAPDRTKVILRPDKNVVTEPHHIWPTLSDEQWVKVEVALKDLILADYAKKNNVNVASLTQSEIRDIILGMEIAPPSLQRQQIAEIEKQAREQSQLTAVTTKTTNVHGEEMVITTTSQYEQQSFSSKTDWRVRAISATNLHLRTHHIYVNSDDVRERGYTYVLPKNILSKFVCIADLRTQIAGFLYGVSPPDNAHVKEIRCIVVVPQIGNHQAVTLPNMLPEHDYLEDMEPLGWIHTQPNELPQLAPQDVIAHAAIMTDSDTWDGEKTAIITCSFTPGSCSLTAYKLTPAGFEWGRANRDAAANPQGYAPTHYEKVQMLLSDRFLGFFMVPDNDVWNYNFQGVQMSKSMKYNLKLANPIEFYNELHRPQHFLNFTAMEHLGGDEADLEDHFT</sequence>
<keyword evidence="5" id="KW-0694">RNA-binding</keyword>
<dbReference type="Gene3D" id="3.30.420.230">
    <property type="match status" value="1"/>
</dbReference>
<dbReference type="FunFam" id="3.30.420.230:FF:000003">
    <property type="entry name" value="Pre-mRNA-processing-splicing factor 8"/>
    <property type="match status" value="1"/>
</dbReference>
<dbReference type="PANTHER" id="PTHR11140">
    <property type="entry name" value="PRE-MRNA SPLICING FACTOR PRP8"/>
    <property type="match status" value="1"/>
</dbReference>
<dbReference type="GO" id="GO:0030623">
    <property type="term" value="F:U5 snRNA binding"/>
    <property type="evidence" value="ECO:0007669"/>
    <property type="project" value="InterPro"/>
</dbReference>
<dbReference type="InterPro" id="IPR042516">
    <property type="entry name" value="Prp8_U5-snRNA-bd_sf"/>
</dbReference>
<dbReference type="Pfam" id="PF10596">
    <property type="entry name" value="U6-snRNA_bdg"/>
    <property type="match status" value="1"/>
</dbReference>
<feature type="compositionally biased region" description="Pro residues" evidence="10">
    <location>
        <begin position="34"/>
        <end position="43"/>
    </location>
</feature>
<evidence type="ECO:0000313" key="14">
    <source>
        <dbReference type="Proteomes" id="UP001230188"/>
    </source>
</evidence>
<dbReference type="InterPro" id="IPR019581">
    <property type="entry name" value="Prp8_U5-snRNA-bd"/>
</dbReference>
<dbReference type="Pfam" id="PF01398">
    <property type="entry name" value="JAB"/>
    <property type="match status" value="1"/>
</dbReference>
<dbReference type="InterPro" id="IPR036844">
    <property type="entry name" value="Hint_dom_sf"/>
</dbReference>
<comment type="subcellular location">
    <subcellularLocation>
        <location evidence="1">Nucleus</location>
    </subcellularLocation>
</comment>
<keyword evidence="8" id="KW-0539">Nucleus</keyword>
<keyword evidence="3" id="KW-0747">Spliceosome</keyword>
<dbReference type="Gene3D" id="3.90.1570.40">
    <property type="match status" value="1"/>
</dbReference>
<evidence type="ECO:0000256" key="2">
    <source>
        <dbReference type="ARBA" id="ARBA00022664"/>
    </source>
</evidence>
<dbReference type="InterPro" id="IPR021983">
    <property type="entry name" value="PRP8_domainIV"/>
</dbReference>
<dbReference type="InterPro" id="IPR006141">
    <property type="entry name" value="Intein_N"/>
</dbReference>
<dbReference type="Gene3D" id="3.30.43.40">
    <property type="entry name" value="Pre-mRNA-processing-splicing factor 8, U5-snRNA-binding domain"/>
    <property type="match status" value="1"/>
</dbReference>
<evidence type="ECO:0008006" key="15">
    <source>
        <dbReference type="Google" id="ProtNLM"/>
    </source>
</evidence>
<dbReference type="SUPFAM" id="SSF53098">
    <property type="entry name" value="Ribonuclease H-like"/>
    <property type="match status" value="2"/>
</dbReference>
<dbReference type="InterPro" id="IPR043173">
    <property type="entry name" value="Prp8_domainIV_fingers"/>
</dbReference>
<proteinExistence type="predicted"/>
<keyword evidence="4" id="KW-0068">Autocatalytic cleavage</keyword>
<evidence type="ECO:0000256" key="6">
    <source>
        <dbReference type="ARBA" id="ARBA00023000"/>
    </source>
</evidence>
<evidence type="ECO:0000256" key="8">
    <source>
        <dbReference type="ARBA" id="ARBA00023242"/>
    </source>
</evidence>
<dbReference type="GO" id="GO:0008237">
    <property type="term" value="F:metallopeptidase activity"/>
    <property type="evidence" value="ECO:0007669"/>
    <property type="project" value="InterPro"/>
</dbReference>
<dbReference type="CDD" id="cd13838">
    <property type="entry name" value="RNase_H_like_Prp8_IV"/>
    <property type="match status" value="1"/>
</dbReference>
<dbReference type="Pfam" id="PF12134">
    <property type="entry name" value="PRP8_domainIV"/>
    <property type="match status" value="1"/>
</dbReference>
<dbReference type="InterPro" id="IPR043172">
    <property type="entry name" value="Prp8_domainIV_palm"/>
</dbReference>
<evidence type="ECO:0000256" key="4">
    <source>
        <dbReference type="ARBA" id="ARBA00022813"/>
    </source>
</evidence>
<dbReference type="CDD" id="cd00081">
    <property type="entry name" value="Hint"/>
    <property type="match status" value="1"/>
</dbReference>
<dbReference type="FunFam" id="1.20.80.40:FF:000001">
    <property type="entry name" value="Pre-mRNA-processing-splicing factor 8"/>
    <property type="match status" value="1"/>
</dbReference>
<dbReference type="InterPro" id="IPR037518">
    <property type="entry name" value="MPN"/>
</dbReference>
<dbReference type="Pfam" id="PF08082">
    <property type="entry name" value="PRO8NT"/>
    <property type="match status" value="1"/>
</dbReference>
<dbReference type="InterPro" id="IPR004042">
    <property type="entry name" value="Intein_endonuc_central"/>
</dbReference>
<feature type="compositionally biased region" description="Pro residues" evidence="10">
    <location>
        <begin position="1"/>
        <end position="25"/>
    </location>
</feature>
<protein>
    <recommendedName>
        <fullName evidence="15">Pre-mRNA-processing-splicing factor 8</fullName>
    </recommendedName>
</protein>
<dbReference type="GO" id="GO:0004519">
    <property type="term" value="F:endonuclease activity"/>
    <property type="evidence" value="ECO:0007669"/>
    <property type="project" value="InterPro"/>
</dbReference>
<evidence type="ECO:0000256" key="5">
    <source>
        <dbReference type="ARBA" id="ARBA00022884"/>
    </source>
</evidence>
<dbReference type="SMART" id="SM00232">
    <property type="entry name" value="JAB_MPN"/>
    <property type="match status" value="1"/>
</dbReference>
<evidence type="ECO:0000259" key="12">
    <source>
        <dbReference type="PROSITE" id="PS50819"/>
    </source>
</evidence>
<dbReference type="PROSITE" id="PS50817">
    <property type="entry name" value="INTEIN_N_TER"/>
    <property type="match status" value="1"/>
</dbReference>
<evidence type="ECO:0000256" key="9">
    <source>
        <dbReference type="ARBA" id="ARBA00023274"/>
    </source>
</evidence>
<feature type="domain" description="DOD-type homing endonuclease" evidence="12">
    <location>
        <begin position="2402"/>
        <end position="2498"/>
    </location>
</feature>
<evidence type="ECO:0000256" key="3">
    <source>
        <dbReference type="ARBA" id="ARBA00022728"/>
    </source>
</evidence>
<dbReference type="InterPro" id="IPR012592">
    <property type="entry name" value="PROCN"/>
</dbReference>
<dbReference type="SUPFAM" id="SSF55608">
    <property type="entry name" value="Homing endonucleases"/>
    <property type="match status" value="2"/>
</dbReference>
<organism evidence="13 14">
    <name type="scientific">Chrysophaeum taylorii</name>
    <dbReference type="NCBI Taxonomy" id="2483200"/>
    <lineage>
        <taxon>Eukaryota</taxon>
        <taxon>Sar</taxon>
        <taxon>Stramenopiles</taxon>
        <taxon>Ochrophyta</taxon>
        <taxon>Pelagophyceae</taxon>
        <taxon>Pelagomonadales</taxon>
        <taxon>Pelagomonadaceae</taxon>
        <taxon>Chrysophaeum</taxon>
    </lineage>
</organism>
<dbReference type="GO" id="GO:0030619">
    <property type="term" value="F:U1 snRNA binding"/>
    <property type="evidence" value="ECO:0007669"/>
    <property type="project" value="TreeGrafter"/>
</dbReference>
<dbReference type="Pfam" id="PF10598">
    <property type="entry name" value="RRM_4"/>
    <property type="match status" value="1"/>
</dbReference>
<dbReference type="InterPro" id="IPR007868">
    <property type="entry name" value="Hom_end_hint"/>
</dbReference>
<dbReference type="Pfam" id="PF10597">
    <property type="entry name" value="U5_2-snRNA_bdg"/>
    <property type="match status" value="1"/>
</dbReference>
<dbReference type="Gene3D" id="3.40.140.10">
    <property type="entry name" value="Cytidine Deaminase, domain 2"/>
    <property type="match status" value="1"/>
</dbReference>
<dbReference type="Gene3D" id="1.20.80.40">
    <property type="match status" value="1"/>
</dbReference>
<dbReference type="CDD" id="cd08056">
    <property type="entry name" value="MPN_PRP8"/>
    <property type="match status" value="1"/>
</dbReference>
<feature type="domain" description="DOD-type homing endonuclease" evidence="12">
    <location>
        <begin position="2853"/>
        <end position="2996"/>
    </location>
</feature>
<accession>A0AAD7U6P0</accession>
<keyword evidence="6" id="KW-0651">Protein splicing</keyword>
<dbReference type="InterPro" id="IPR027434">
    <property type="entry name" value="Homing_endonucl"/>
</dbReference>
<name>A0AAD7U6P0_9STRA</name>
<dbReference type="FunFam" id="3.30.43.40:FF:000001">
    <property type="entry name" value="Pre-mRNA-processing-splicing factor 8"/>
    <property type="match status" value="1"/>
</dbReference>